<dbReference type="GO" id="GO:0022857">
    <property type="term" value="F:transmembrane transporter activity"/>
    <property type="evidence" value="ECO:0007669"/>
    <property type="project" value="InterPro"/>
</dbReference>
<dbReference type="InterPro" id="IPR011701">
    <property type="entry name" value="MFS"/>
</dbReference>
<feature type="transmembrane region" description="Helical" evidence="6">
    <location>
        <begin position="106"/>
        <end position="123"/>
    </location>
</feature>
<dbReference type="Proteomes" id="UP000466388">
    <property type="component" value="Unassembled WGS sequence"/>
</dbReference>
<accession>A0A7X3C2G7</accession>
<keyword evidence="3 6" id="KW-0812">Transmembrane</keyword>
<evidence type="ECO:0000256" key="2">
    <source>
        <dbReference type="ARBA" id="ARBA00022448"/>
    </source>
</evidence>
<feature type="transmembrane region" description="Helical" evidence="6">
    <location>
        <begin position="422"/>
        <end position="443"/>
    </location>
</feature>
<dbReference type="Gene3D" id="1.20.1250.20">
    <property type="entry name" value="MFS general substrate transporter like domains"/>
    <property type="match status" value="1"/>
</dbReference>
<evidence type="ECO:0000256" key="1">
    <source>
        <dbReference type="ARBA" id="ARBA00004651"/>
    </source>
</evidence>
<evidence type="ECO:0000256" key="3">
    <source>
        <dbReference type="ARBA" id="ARBA00022692"/>
    </source>
</evidence>
<name>A0A7X3C2G7_9LACO</name>
<protein>
    <submittedName>
        <fullName evidence="8">MFS transporter</fullName>
    </submittedName>
</protein>
<keyword evidence="5 6" id="KW-0472">Membrane</keyword>
<feature type="transmembrane region" description="Helical" evidence="6">
    <location>
        <begin position="135"/>
        <end position="153"/>
    </location>
</feature>
<dbReference type="PANTHER" id="PTHR42718">
    <property type="entry name" value="MAJOR FACILITATOR SUPERFAMILY MULTIDRUG TRANSPORTER MFSC"/>
    <property type="match status" value="1"/>
</dbReference>
<keyword evidence="2" id="KW-0813">Transport</keyword>
<sequence length="453" mass="48628">MTVVSLRTKLTILGLAGLAFCGILVETSLNVTFPTLMRQFNVSLTAAQWVTTAYLLVVAITMSVTAFSETRFTARQLVITGTSLFVIGGVICALASNLIWLLTGRVIQGVATGIAIPLFFSTIMRQVPASRQGIYVGTGGVVIALAPSLGPTYGGLVNQMLNWRMIFWFILPVGIIFGTLAAVNTIKTPTDKRHFPLVQFCLIAVALSGLVIGITEIRQLLGVAALVIGLIALTGFIWMATHIRQPLIDVRIFTHRTFIRAVLIYFLVQFMQIGQTILIPTYAQIVWHLGSFGAGLILMAGAVLSAFLGPLTGRWFDQYGIRFVLAVGCSLMLISTAGTWLLAGHLTLPIMLAGNILYELGFCAVFNNTLTFGLQQLPKQNIGDGNASFNTLQQYAGSLGTTLMAAMLAMRGTTAAATANSAWWCYALLFGLSLVVAVAAWGIHPKSSLQSEG</sequence>
<dbReference type="InterPro" id="IPR020846">
    <property type="entry name" value="MFS_dom"/>
</dbReference>
<evidence type="ECO:0000313" key="9">
    <source>
        <dbReference type="Proteomes" id="UP000466388"/>
    </source>
</evidence>
<dbReference type="Gene3D" id="1.20.1720.10">
    <property type="entry name" value="Multidrug resistance protein D"/>
    <property type="match status" value="1"/>
</dbReference>
<proteinExistence type="predicted"/>
<evidence type="ECO:0000259" key="7">
    <source>
        <dbReference type="PROSITE" id="PS50850"/>
    </source>
</evidence>
<feature type="transmembrane region" description="Helical" evidence="6">
    <location>
        <begin position="77"/>
        <end position="100"/>
    </location>
</feature>
<dbReference type="InterPro" id="IPR036259">
    <property type="entry name" value="MFS_trans_sf"/>
</dbReference>
<organism evidence="8 9">
    <name type="scientific">Secundilactobacillus folii</name>
    <dbReference type="NCBI Taxonomy" id="2678357"/>
    <lineage>
        <taxon>Bacteria</taxon>
        <taxon>Bacillati</taxon>
        <taxon>Bacillota</taxon>
        <taxon>Bacilli</taxon>
        <taxon>Lactobacillales</taxon>
        <taxon>Lactobacillaceae</taxon>
        <taxon>Secundilactobacillus</taxon>
    </lineage>
</organism>
<evidence type="ECO:0000256" key="5">
    <source>
        <dbReference type="ARBA" id="ARBA00023136"/>
    </source>
</evidence>
<keyword evidence="4 6" id="KW-1133">Transmembrane helix</keyword>
<comment type="subcellular location">
    <subcellularLocation>
        <location evidence="1">Cell membrane</location>
        <topology evidence="1">Multi-pass membrane protein</topology>
    </subcellularLocation>
</comment>
<evidence type="ECO:0000256" key="6">
    <source>
        <dbReference type="SAM" id="Phobius"/>
    </source>
</evidence>
<dbReference type="SUPFAM" id="SSF103473">
    <property type="entry name" value="MFS general substrate transporter"/>
    <property type="match status" value="1"/>
</dbReference>
<comment type="caution">
    <text evidence="8">The sequence shown here is derived from an EMBL/GenBank/DDBJ whole genome shotgun (WGS) entry which is preliminary data.</text>
</comment>
<evidence type="ECO:0000313" key="8">
    <source>
        <dbReference type="EMBL" id="MTV81467.1"/>
    </source>
</evidence>
<dbReference type="AlphaFoldDB" id="A0A7X3C2G7"/>
<feature type="transmembrane region" description="Helical" evidence="6">
    <location>
        <begin position="46"/>
        <end position="65"/>
    </location>
</feature>
<feature type="transmembrane region" description="Helical" evidence="6">
    <location>
        <begin position="195"/>
        <end position="214"/>
    </location>
</feature>
<dbReference type="RefSeq" id="WP_155430753.1">
    <property type="nucleotide sequence ID" value="NZ_WNJO01000002.1"/>
</dbReference>
<dbReference type="PANTHER" id="PTHR42718:SF9">
    <property type="entry name" value="MAJOR FACILITATOR SUPERFAMILY MULTIDRUG TRANSPORTER MFSC"/>
    <property type="match status" value="1"/>
</dbReference>
<feature type="transmembrane region" description="Helical" evidence="6">
    <location>
        <begin position="289"/>
        <end position="311"/>
    </location>
</feature>
<feature type="transmembrane region" description="Helical" evidence="6">
    <location>
        <begin position="165"/>
        <end position="183"/>
    </location>
</feature>
<evidence type="ECO:0000256" key="4">
    <source>
        <dbReference type="ARBA" id="ARBA00022989"/>
    </source>
</evidence>
<dbReference type="PROSITE" id="PS50850">
    <property type="entry name" value="MFS"/>
    <property type="match status" value="1"/>
</dbReference>
<dbReference type="GO" id="GO:0005886">
    <property type="term" value="C:plasma membrane"/>
    <property type="evidence" value="ECO:0007669"/>
    <property type="project" value="UniProtKB-SubCell"/>
</dbReference>
<feature type="transmembrane region" description="Helical" evidence="6">
    <location>
        <begin position="262"/>
        <end position="283"/>
    </location>
</feature>
<feature type="transmembrane region" description="Helical" evidence="6">
    <location>
        <begin position="220"/>
        <end position="241"/>
    </location>
</feature>
<keyword evidence="9" id="KW-1185">Reference proteome</keyword>
<dbReference type="EMBL" id="WNJO01000002">
    <property type="protein sequence ID" value="MTV81467.1"/>
    <property type="molecule type" value="Genomic_DNA"/>
</dbReference>
<dbReference type="PRINTS" id="PR01036">
    <property type="entry name" value="TCRTETB"/>
</dbReference>
<gene>
    <name evidence="8" type="ORF">GM612_02205</name>
</gene>
<reference evidence="8 9" key="1">
    <citation type="submission" date="2019-11" db="EMBL/GenBank/DDBJ databases">
        <title>Lactobacillus sp. nov. CRM56-3, isolated from fermented tea leaves.</title>
        <authorList>
            <person name="Phuengjayaem S."/>
            <person name="Tanasupawat S."/>
        </authorList>
    </citation>
    <scope>NUCLEOTIDE SEQUENCE [LARGE SCALE GENOMIC DNA]</scope>
    <source>
        <strain evidence="8 9">CRM56-3</strain>
    </source>
</reference>
<feature type="domain" description="Major facilitator superfamily (MFS) profile" evidence="7">
    <location>
        <begin position="1"/>
        <end position="448"/>
    </location>
</feature>
<dbReference type="Pfam" id="PF07690">
    <property type="entry name" value="MFS_1"/>
    <property type="match status" value="1"/>
</dbReference>
<feature type="transmembrane region" description="Helical" evidence="6">
    <location>
        <begin position="323"/>
        <end position="343"/>
    </location>
</feature>